<evidence type="ECO:0000256" key="1">
    <source>
        <dbReference type="SAM" id="MobiDB-lite"/>
    </source>
</evidence>
<proteinExistence type="predicted"/>
<sequence length="173" mass="19159">MASAVHHSNSTQPYVWHDEFYIGPPSQPVDIANFLSSAVNTSPRNVLDPAQEIDGDALATRCSVDNLKEELDQLLSLPDVSGYIKRRQNMAAQRLFDLAQGHTEGSDEPKGRATKSRKRERSEEHNESESLVLSAGASDPVPEVAYVREELERLNLQMNARYTLDAVLSVVPS</sequence>
<feature type="region of interest" description="Disordered" evidence="1">
    <location>
        <begin position="98"/>
        <end position="137"/>
    </location>
</feature>
<dbReference type="AlphaFoldDB" id="A0A165JKA1"/>
<evidence type="ECO:0000313" key="3">
    <source>
        <dbReference type="Proteomes" id="UP000076842"/>
    </source>
</evidence>
<evidence type="ECO:0000313" key="2">
    <source>
        <dbReference type="EMBL" id="KZT61946.1"/>
    </source>
</evidence>
<keyword evidence="3" id="KW-1185">Reference proteome</keyword>
<protein>
    <submittedName>
        <fullName evidence="2">Uncharacterized protein</fullName>
    </submittedName>
</protein>
<dbReference type="Proteomes" id="UP000076842">
    <property type="component" value="Unassembled WGS sequence"/>
</dbReference>
<reference evidence="2 3" key="1">
    <citation type="journal article" date="2016" name="Mol. Biol. Evol.">
        <title>Comparative Genomics of Early-Diverging Mushroom-Forming Fungi Provides Insights into the Origins of Lignocellulose Decay Capabilities.</title>
        <authorList>
            <person name="Nagy L.G."/>
            <person name="Riley R."/>
            <person name="Tritt A."/>
            <person name="Adam C."/>
            <person name="Daum C."/>
            <person name="Floudas D."/>
            <person name="Sun H."/>
            <person name="Yadav J.S."/>
            <person name="Pangilinan J."/>
            <person name="Larsson K.H."/>
            <person name="Matsuura K."/>
            <person name="Barry K."/>
            <person name="Labutti K."/>
            <person name="Kuo R."/>
            <person name="Ohm R.A."/>
            <person name="Bhattacharya S.S."/>
            <person name="Shirouzu T."/>
            <person name="Yoshinaga Y."/>
            <person name="Martin F.M."/>
            <person name="Grigoriev I.V."/>
            <person name="Hibbett D.S."/>
        </authorList>
    </citation>
    <scope>NUCLEOTIDE SEQUENCE [LARGE SCALE GENOMIC DNA]</scope>
    <source>
        <strain evidence="2 3">HHB12733</strain>
    </source>
</reference>
<dbReference type="OrthoDB" id="3437960at2759"/>
<name>A0A165JKA1_9BASI</name>
<dbReference type="InParanoid" id="A0A165JKA1"/>
<organism evidence="2 3">
    <name type="scientific">Calocera cornea HHB12733</name>
    <dbReference type="NCBI Taxonomy" id="1353952"/>
    <lineage>
        <taxon>Eukaryota</taxon>
        <taxon>Fungi</taxon>
        <taxon>Dikarya</taxon>
        <taxon>Basidiomycota</taxon>
        <taxon>Agaricomycotina</taxon>
        <taxon>Dacrymycetes</taxon>
        <taxon>Dacrymycetales</taxon>
        <taxon>Dacrymycetaceae</taxon>
        <taxon>Calocera</taxon>
    </lineage>
</organism>
<accession>A0A165JKA1</accession>
<dbReference type="EMBL" id="KV423919">
    <property type="protein sequence ID" value="KZT61946.1"/>
    <property type="molecule type" value="Genomic_DNA"/>
</dbReference>
<gene>
    <name evidence="2" type="ORF">CALCODRAFT_479439</name>
</gene>